<keyword evidence="12" id="KW-1185">Reference proteome</keyword>
<dbReference type="HAMAP" id="MF_00534">
    <property type="entry name" value="Asn_tRNA_synth"/>
    <property type="match status" value="1"/>
</dbReference>
<evidence type="ECO:0000313" key="11">
    <source>
        <dbReference type="EMBL" id="ESQ46326.1"/>
    </source>
</evidence>
<dbReference type="EC" id="6.1.1.22" evidence="2"/>
<sequence>MGLSTVYKSRFWSRIGIPRFWNWTRIQRFRSIPPPADQLAAAVSLDNDAALSSTLKKSRFSDRVCIKSILSQPDGGAGLAGEKVRISGWVKTGREQGKGSFAFLEVNDGSCAENLQVMVDASVSDLSKLVATGTCVTVYGCLKIPPQGKGTKKQKIELRAEKVTDVGTVDPSTYPIPKTKLSLEYLRDYPHLRARTTSIAAIARIRNALAMMIHSFLQEEGFIYVNTPIITTNDCEGGGEMFRVITTLMKQFDKLEKEFVMSIEAAKIIVKEKSEALAKLKAAKASKEEITASVAELTEAKEALAKLEERLKLKKDEKTDSLEFFSRQTFLTVSGQLHAEAYACSMGRVYTLSPAFRAENSHTSRHLSEFWMVEPELAFADIEEAMNCAEALLKFILKGLLEKYFDKGCIDRIKLAASTPFGRVTYTEAIKLLEEAVAQGKTFENQVKWGIDLASEHERYLTEVVFQKLLFVYNYPKDIKAFYMRVNDDGKTVAAFDLLVPKVGELIGGGQREERLDNLIERMEEMGLSIEQYQWYIDFRRHGTAKHSGFGMGFERMVLFATGVDNIRDVIPFPRYSGRADL</sequence>
<dbReference type="PANTHER" id="PTHR22594">
    <property type="entry name" value="ASPARTYL/LYSYL-TRNA SYNTHETASE"/>
    <property type="match status" value="1"/>
</dbReference>
<comment type="similarity">
    <text evidence="1">Belongs to the class-II aminoacyl-tRNA synthetase family.</text>
</comment>
<organism evidence="11 12">
    <name type="scientific">Eutrema salsugineum</name>
    <name type="common">Saltwater cress</name>
    <name type="synonym">Sisymbrium salsugineum</name>
    <dbReference type="NCBI Taxonomy" id="72664"/>
    <lineage>
        <taxon>Eukaryota</taxon>
        <taxon>Viridiplantae</taxon>
        <taxon>Streptophyta</taxon>
        <taxon>Embryophyta</taxon>
        <taxon>Tracheophyta</taxon>
        <taxon>Spermatophyta</taxon>
        <taxon>Magnoliopsida</taxon>
        <taxon>eudicotyledons</taxon>
        <taxon>Gunneridae</taxon>
        <taxon>Pentapetalae</taxon>
        <taxon>rosids</taxon>
        <taxon>malvids</taxon>
        <taxon>Brassicales</taxon>
        <taxon>Brassicaceae</taxon>
        <taxon>Eutremeae</taxon>
        <taxon>Eutrema</taxon>
    </lineage>
</organism>
<dbReference type="STRING" id="72664.V4NJ62"/>
<dbReference type="CDD" id="cd00776">
    <property type="entry name" value="AsxRS_core"/>
    <property type="match status" value="1"/>
</dbReference>
<dbReference type="EMBL" id="KI517426">
    <property type="protein sequence ID" value="ESQ46326.1"/>
    <property type="molecule type" value="Genomic_DNA"/>
</dbReference>
<dbReference type="InterPro" id="IPR006195">
    <property type="entry name" value="aa-tRNA-synth_II"/>
</dbReference>
<feature type="domain" description="Aminoacyl-transfer RNA synthetases class-II family profile" evidence="9">
    <location>
        <begin position="204"/>
        <end position="572"/>
    </location>
</feature>
<dbReference type="PROSITE" id="PS50862">
    <property type="entry name" value="AA_TRNA_LIGASE_II"/>
    <property type="match status" value="1"/>
</dbReference>
<dbReference type="Gene3D" id="3.30.930.10">
    <property type="entry name" value="Bira Bifunctional Protein, Domain 2"/>
    <property type="match status" value="1"/>
</dbReference>
<dbReference type="InterPro" id="IPR004522">
    <property type="entry name" value="Asn-tRNA-ligase"/>
</dbReference>
<dbReference type="InterPro" id="IPR012340">
    <property type="entry name" value="NA-bd_OB-fold"/>
</dbReference>
<evidence type="ECO:0000259" key="9">
    <source>
        <dbReference type="PROSITE" id="PS50862"/>
    </source>
</evidence>
<dbReference type="GO" id="GO:0005524">
    <property type="term" value="F:ATP binding"/>
    <property type="evidence" value="ECO:0007669"/>
    <property type="project" value="UniProtKB-KW"/>
</dbReference>
<evidence type="ECO:0000313" key="12">
    <source>
        <dbReference type="Proteomes" id="UP000030689"/>
    </source>
</evidence>
<dbReference type="InterPro" id="IPR002312">
    <property type="entry name" value="Asp/Asn-tRNA-synth_IIb"/>
</dbReference>
<dbReference type="GO" id="GO:0006421">
    <property type="term" value="P:asparaginyl-tRNA aminoacylation"/>
    <property type="evidence" value="ECO:0007669"/>
    <property type="project" value="InterPro"/>
</dbReference>
<proteinExistence type="inferred from homology"/>
<dbReference type="Gene3D" id="2.40.50.140">
    <property type="entry name" value="Nucleic acid-binding proteins"/>
    <property type="match status" value="1"/>
</dbReference>
<evidence type="ECO:0000256" key="3">
    <source>
        <dbReference type="ARBA" id="ARBA00022598"/>
    </source>
</evidence>
<accession>V4NJ62</accession>
<dbReference type="SUPFAM" id="SSF50249">
    <property type="entry name" value="Nucleic acid-binding proteins"/>
    <property type="match status" value="1"/>
</dbReference>
<dbReference type="GO" id="GO:0005739">
    <property type="term" value="C:mitochondrion"/>
    <property type="evidence" value="ECO:0007669"/>
    <property type="project" value="TreeGrafter"/>
</dbReference>
<dbReference type="Pfam" id="PF01336">
    <property type="entry name" value="tRNA_anti-codon"/>
    <property type="match status" value="1"/>
</dbReference>
<reference evidence="11 12" key="1">
    <citation type="journal article" date="2013" name="Front. Plant Sci.">
        <title>The Reference Genome of the Halophytic Plant Eutrema salsugineum.</title>
        <authorList>
            <person name="Yang R."/>
            <person name="Jarvis D.E."/>
            <person name="Chen H."/>
            <person name="Beilstein M.A."/>
            <person name="Grimwood J."/>
            <person name="Jenkins J."/>
            <person name="Shu S."/>
            <person name="Prochnik S."/>
            <person name="Xin M."/>
            <person name="Ma C."/>
            <person name="Schmutz J."/>
            <person name="Wing R.A."/>
            <person name="Mitchell-Olds T."/>
            <person name="Schumaker K.S."/>
            <person name="Wang X."/>
        </authorList>
    </citation>
    <scope>NUCLEOTIDE SEQUENCE [LARGE SCALE GENOMIC DNA]</scope>
</reference>
<keyword evidence="6" id="KW-0648">Protein biosynthesis</keyword>
<dbReference type="PANTHER" id="PTHR22594:SF54">
    <property type="entry name" value="ASPARAGINE--TRNA LIGASE, CYTOPLASMIC 1-RELATED"/>
    <property type="match status" value="1"/>
</dbReference>
<dbReference type="InterPro" id="IPR045864">
    <property type="entry name" value="aa-tRNA-synth_II/BPL/LPL"/>
</dbReference>
<keyword evidence="7" id="KW-0030">Aminoacyl-tRNA synthetase</keyword>
<dbReference type="CDD" id="cd04318">
    <property type="entry name" value="EcAsnRS_like_N"/>
    <property type="match status" value="1"/>
</dbReference>
<evidence type="ECO:0000256" key="6">
    <source>
        <dbReference type="ARBA" id="ARBA00022917"/>
    </source>
</evidence>
<keyword evidence="8" id="KW-0175">Coiled coil</keyword>
<dbReference type="InterPro" id="IPR000738">
    <property type="entry name" value="WHEP-TRS_dom"/>
</dbReference>
<dbReference type="NCBIfam" id="NF003037">
    <property type="entry name" value="PRK03932.1"/>
    <property type="match status" value="1"/>
</dbReference>
<dbReference type="InterPro" id="IPR004365">
    <property type="entry name" value="NA-bd_OB_tRNA"/>
</dbReference>
<keyword evidence="3" id="KW-0436">Ligase</keyword>
<dbReference type="SUPFAM" id="SSF55681">
    <property type="entry name" value="Class II aaRS and biotin synthetases"/>
    <property type="match status" value="1"/>
</dbReference>
<dbReference type="OMA" id="FEHISYT"/>
<dbReference type="KEGG" id="eus:EUTSA_v10000517mg"/>
<dbReference type="PRINTS" id="PR01042">
    <property type="entry name" value="TRNASYNTHASP"/>
</dbReference>
<protein>
    <recommendedName>
        <fullName evidence="2">asparagine--tRNA ligase</fullName>
        <ecNumber evidence="2">6.1.1.22</ecNumber>
    </recommendedName>
</protein>
<evidence type="ECO:0000259" key="10">
    <source>
        <dbReference type="PROSITE" id="PS51185"/>
    </source>
</evidence>
<feature type="coiled-coil region" evidence="8">
    <location>
        <begin position="263"/>
        <end position="317"/>
    </location>
</feature>
<gene>
    <name evidence="11" type="ORF">EUTSA_v10000517mg</name>
</gene>
<evidence type="ECO:0000256" key="1">
    <source>
        <dbReference type="ARBA" id="ARBA00008226"/>
    </source>
</evidence>
<dbReference type="eggNOG" id="KOG0554">
    <property type="taxonomic scope" value="Eukaryota"/>
</dbReference>
<dbReference type="Pfam" id="PF00152">
    <property type="entry name" value="tRNA-synt_2"/>
    <property type="match status" value="2"/>
</dbReference>
<dbReference type="GO" id="GO:0003676">
    <property type="term" value="F:nucleic acid binding"/>
    <property type="evidence" value="ECO:0007669"/>
    <property type="project" value="InterPro"/>
</dbReference>
<feature type="domain" description="WHEP-TRS" evidence="10">
    <location>
        <begin position="262"/>
        <end position="318"/>
    </location>
</feature>
<evidence type="ECO:0000256" key="5">
    <source>
        <dbReference type="ARBA" id="ARBA00022840"/>
    </source>
</evidence>
<evidence type="ECO:0000256" key="8">
    <source>
        <dbReference type="SAM" id="Coils"/>
    </source>
</evidence>
<dbReference type="InterPro" id="IPR004364">
    <property type="entry name" value="Aa-tRNA-synt_II"/>
</dbReference>
<keyword evidence="4" id="KW-0547">Nucleotide-binding</keyword>
<dbReference type="GO" id="GO:0004816">
    <property type="term" value="F:asparagine-tRNA ligase activity"/>
    <property type="evidence" value="ECO:0007669"/>
    <property type="project" value="UniProtKB-EC"/>
</dbReference>
<name>V4NJ62_EUTSA</name>
<dbReference type="Gramene" id="ESQ46326">
    <property type="protein sequence ID" value="ESQ46326"/>
    <property type="gene ID" value="EUTSA_v10000517mg"/>
</dbReference>
<keyword evidence="5" id="KW-0067">ATP-binding</keyword>
<dbReference type="Proteomes" id="UP000030689">
    <property type="component" value="Unassembled WGS sequence"/>
</dbReference>
<dbReference type="PROSITE" id="PS51185">
    <property type="entry name" value="WHEP_TRS_2"/>
    <property type="match status" value="1"/>
</dbReference>
<evidence type="ECO:0000256" key="4">
    <source>
        <dbReference type="ARBA" id="ARBA00022741"/>
    </source>
</evidence>
<dbReference type="NCBIfam" id="TIGR00457">
    <property type="entry name" value="asnS"/>
    <property type="match status" value="1"/>
</dbReference>
<dbReference type="AlphaFoldDB" id="V4NJ62"/>
<evidence type="ECO:0000256" key="7">
    <source>
        <dbReference type="ARBA" id="ARBA00023146"/>
    </source>
</evidence>
<evidence type="ECO:0000256" key="2">
    <source>
        <dbReference type="ARBA" id="ARBA00012816"/>
    </source>
</evidence>